<dbReference type="SMART" id="SM00220">
    <property type="entry name" value="S_TKc"/>
    <property type="match status" value="1"/>
</dbReference>
<dbReference type="InterPro" id="IPR008271">
    <property type="entry name" value="Ser/Thr_kinase_AS"/>
</dbReference>
<dbReference type="PROSITE" id="PS00108">
    <property type="entry name" value="PROTEIN_KINASE_ST"/>
    <property type="match status" value="1"/>
</dbReference>
<dbReference type="Gene3D" id="1.10.510.10">
    <property type="entry name" value="Transferase(Phosphotransferase) domain 1"/>
    <property type="match status" value="1"/>
</dbReference>
<protein>
    <submittedName>
        <fullName evidence="9">Unannotated protein</fullName>
    </submittedName>
</protein>
<evidence type="ECO:0000256" key="5">
    <source>
        <dbReference type="ARBA" id="ARBA00022840"/>
    </source>
</evidence>
<feature type="compositionally biased region" description="Basic residues" evidence="6">
    <location>
        <begin position="337"/>
        <end position="350"/>
    </location>
</feature>
<feature type="domain" description="Protein kinase" evidence="7">
    <location>
        <begin position="13"/>
        <end position="275"/>
    </location>
</feature>
<dbReference type="GO" id="GO:0004674">
    <property type="term" value="F:protein serine/threonine kinase activity"/>
    <property type="evidence" value="ECO:0007669"/>
    <property type="project" value="UniProtKB-KW"/>
</dbReference>
<accession>A0A6J6DJ68</accession>
<dbReference type="InterPro" id="IPR000719">
    <property type="entry name" value="Prot_kinase_dom"/>
</dbReference>
<dbReference type="GO" id="GO:0005524">
    <property type="term" value="F:ATP binding"/>
    <property type="evidence" value="ECO:0007669"/>
    <property type="project" value="UniProtKB-KW"/>
</dbReference>
<name>A0A6J6DJ68_9ZZZZ</name>
<feature type="region of interest" description="Disordered" evidence="6">
    <location>
        <begin position="326"/>
        <end position="350"/>
    </location>
</feature>
<sequence length="644" mass="70227">MSDLTGELIDGRYQLLRQVANGGMAAIYEAIDTRLDRKVAVKIMHSHLAQDDAYVSRFIREAKAAAALSHPNIVAVQDQGWNQNGVPAVFLVMELIEGHSLREYLNERGRFEIKDAINYLTPILSALSAAHTLGIVHRDIKPENIMISNEGRVKVADFGLARGELIGSTMTAESSVILGSVSYLSPEQVQRGIADSRSDVYAAGILAYEMLIGDKPFSADSPIQIAYMHVNEEVPRLRSKRKEIPQALDDLIARATAKNPDDRPRTAIEFLDELAQIQVDLDPKKNQMSLGLDLPVEPIREKSRTKNRLNSEVVGVKEIGEKVPDEVKEKKTETTRQLKRKEEKKRRASKRVRRNRKVALVLAIALGVGGWWGLVGPGSQVVVPSTVGATYDEAVSVLQPLGLTAAVVESRFDEEIAKGNVIESIPAGGGKVQANGRVDFILSKGPERYTIPKTAGLTLSAAQNVLSKFPLEILAVNETFNDEIPKGFVIQTRPEAGTSVRRDAQVEITVSKGIEQIALASYLGKSGEQALNELTEAGFDVQPTYAYSENVLELAVISQNPAGGIALNKGAKVSIVISKGPRYTFIPSNLKGMTTDDAKKLLRSLGLEPRVIPTGKNKIKKVTSVSPVEKTKIERGSVVTIKVQ</sequence>
<keyword evidence="4" id="KW-0418">Kinase</keyword>
<dbReference type="Pfam" id="PF03793">
    <property type="entry name" value="PASTA"/>
    <property type="match status" value="4"/>
</dbReference>
<dbReference type="InterPro" id="IPR011009">
    <property type="entry name" value="Kinase-like_dom_sf"/>
</dbReference>
<proteinExistence type="predicted"/>
<evidence type="ECO:0000256" key="3">
    <source>
        <dbReference type="ARBA" id="ARBA00022741"/>
    </source>
</evidence>
<evidence type="ECO:0000259" key="7">
    <source>
        <dbReference type="PROSITE" id="PS50011"/>
    </source>
</evidence>
<dbReference type="CDD" id="cd14014">
    <property type="entry name" value="STKc_PknB_like"/>
    <property type="match status" value="1"/>
</dbReference>
<reference evidence="9" key="1">
    <citation type="submission" date="2020-05" db="EMBL/GenBank/DDBJ databases">
        <authorList>
            <person name="Chiriac C."/>
            <person name="Salcher M."/>
            <person name="Ghai R."/>
            <person name="Kavagutti S V."/>
        </authorList>
    </citation>
    <scope>NUCLEOTIDE SEQUENCE</scope>
</reference>
<dbReference type="SUPFAM" id="SSF56112">
    <property type="entry name" value="Protein kinase-like (PK-like)"/>
    <property type="match status" value="1"/>
</dbReference>
<gene>
    <name evidence="9" type="ORF">UFOPK1643_00329</name>
</gene>
<evidence type="ECO:0000256" key="6">
    <source>
        <dbReference type="SAM" id="MobiDB-lite"/>
    </source>
</evidence>
<dbReference type="InterPro" id="IPR005543">
    <property type="entry name" value="PASTA_dom"/>
</dbReference>
<dbReference type="Gene3D" id="3.30.200.20">
    <property type="entry name" value="Phosphorylase Kinase, domain 1"/>
    <property type="match status" value="1"/>
</dbReference>
<dbReference type="SUPFAM" id="SSF54184">
    <property type="entry name" value="Penicillin-binding protein 2x (pbp-2x), c-terminal domain"/>
    <property type="match status" value="1"/>
</dbReference>
<dbReference type="PROSITE" id="PS50011">
    <property type="entry name" value="PROTEIN_KINASE_DOM"/>
    <property type="match status" value="1"/>
</dbReference>
<feature type="domain" description="PASTA" evidence="8">
    <location>
        <begin position="580"/>
        <end position="644"/>
    </location>
</feature>
<keyword evidence="3" id="KW-0547">Nucleotide-binding</keyword>
<keyword evidence="1" id="KW-0723">Serine/threonine-protein kinase</keyword>
<dbReference type="PROSITE" id="PS51178">
    <property type="entry name" value="PASTA"/>
    <property type="match status" value="4"/>
</dbReference>
<dbReference type="Pfam" id="PF00069">
    <property type="entry name" value="Pkinase"/>
    <property type="match status" value="1"/>
</dbReference>
<dbReference type="NCBIfam" id="NF033483">
    <property type="entry name" value="PknB_PASTA_kin"/>
    <property type="match status" value="1"/>
</dbReference>
<dbReference type="SMART" id="SM00740">
    <property type="entry name" value="PASTA"/>
    <property type="match status" value="4"/>
</dbReference>
<evidence type="ECO:0000256" key="2">
    <source>
        <dbReference type="ARBA" id="ARBA00022679"/>
    </source>
</evidence>
<feature type="compositionally biased region" description="Basic and acidic residues" evidence="6">
    <location>
        <begin position="326"/>
        <end position="336"/>
    </location>
</feature>
<evidence type="ECO:0000256" key="4">
    <source>
        <dbReference type="ARBA" id="ARBA00022777"/>
    </source>
</evidence>
<dbReference type="PANTHER" id="PTHR43289">
    <property type="entry name" value="MITOGEN-ACTIVATED PROTEIN KINASE KINASE KINASE 20-RELATED"/>
    <property type="match status" value="1"/>
</dbReference>
<organism evidence="9">
    <name type="scientific">freshwater metagenome</name>
    <dbReference type="NCBI Taxonomy" id="449393"/>
    <lineage>
        <taxon>unclassified sequences</taxon>
        <taxon>metagenomes</taxon>
        <taxon>ecological metagenomes</taxon>
    </lineage>
</organism>
<feature type="domain" description="PASTA" evidence="8">
    <location>
        <begin position="378"/>
        <end position="444"/>
    </location>
</feature>
<dbReference type="Gene3D" id="3.30.10.20">
    <property type="match status" value="4"/>
</dbReference>
<keyword evidence="5" id="KW-0067">ATP-binding</keyword>
<dbReference type="FunFam" id="1.10.510.10:FF:000021">
    <property type="entry name" value="Serine/threonine protein kinase"/>
    <property type="match status" value="1"/>
</dbReference>
<dbReference type="CDD" id="cd06577">
    <property type="entry name" value="PASTA_pknB"/>
    <property type="match status" value="4"/>
</dbReference>
<dbReference type="PANTHER" id="PTHR43289:SF34">
    <property type="entry name" value="SERINE_THREONINE-PROTEIN KINASE YBDM-RELATED"/>
    <property type="match status" value="1"/>
</dbReference>
<evidence type="ECO:0000313" key="9">
    <source>
        <dbReference type="EMBL" id="CAB4563346.1"/>
    </source>
</evidence>
<feature type="domain" description="PASTA" evidence="8">
    <location>
        <begin position="445"/>
        <end position="512"/>
    </location>
</feature>
<dbReference type="AlphaFoldDB" id="A0A6J6DJ68"/>
<dbReference type="EMBL" id="CAEZTK010000014">
    <property type="protein sequence ID" value="CAB4563346.1"/>
    <property type="molecule type" value="Genomic_DNA"/>
</dbReference>
<evidence type="ECO:0000256" key="1">
    <source>
        <dbReference type="ARBA" id="ARBA00022527"/>
    </source>
</evidence>
<evidence type="ECO:0000259" key="8">
    <source>
        <dbReference type="PROSITE" id="PS51178"/>
    </source>
</evidence>
<keyword evidence="2" id="KW-0808">Transferase</keyword>
<dbReference type="FunFam" id="3.30.200.20:FF:000035">
    <property type="entry name" value="Serine/threonine protein kinase Stk1"/>
    <property type="match status" value="1"/>
</dbReference>
<feature type="domain" description="PASTA" evidence="8">
    <location>
        <begin position="513"/>
        <end position="579"/>
    </location>
</feature>